<gene>
    <name evidence="1" type="ORF">IP90_00949</name>
</gene>
<proteinExistence type="predicted"/>
<dbReference type="Proteomes" id="UP000315167">
    <property type="component" value="Unassembled WGS sequence"/>
</dbReference>
<name>A0A562LB02_9GAMM</name>
<evidence type="ECO:0000313" key="1">
    <source>
        <dbReference type="EMBL" id="TWI04811.1"/>
    </source>
</evidence>
<dbReference type="RefSeq" id="WP_144898470.1">
    <property type="nucleotide sequence ID" value="NZ_VLKN01000002.1"/>
</dbReference>
<sequence>MNTHRAYMGADNTVTCWVRDEEGKRDLSATDLTVVLGTYPATAAVTTLEAAQVVDGSDIGPVTFDVEQAMSDRYLSPGLFQFQVKADNEVVYSGLLEMV</sequence>
<keyword evidence="2" id="KW-1185">Reference proteome</keyword>
<evidence type="ECO:0000313" key="2">
    <source>
        <dbReference type="Proteomes" id="UP000315167"/>
    </source>
</evidence>
<accession>A0A562LB02</accession>
<dbReference type="AlphaFoldDB" id="A0A562LB02"/>
<protein>
    <submittedName>
        <fullName evidence="1">Uncharacterized protein</fullName>
    </submittedName>
</protein>
<reference evidence="1 2" key="1">
    <citation type="journal article" date="2015" name="Stand. Genomic Sci.">
        <title>Genomic Encyclopedia of Bacterial and Archaeal Type Strains, Phase III: the genomes of soil and plant-associated and newly described type strains.</title>
        <authorList>
            <person name="Whitman W.B."/>
            <person name="Woyke T."/>
            <person name="Klenk H.P."/>
            <person name="Zhou Y."/>
            <person name="Lilburn T.G."/>
            <person name="Beck B.J."/>
            <person name="De Vos P."/>
            <person name="Vandamme P."/>
            <person name="Eisen J.A."/>
            <person name="Garrity G."/>
            <person name="Hugenholtz P."/>
            <person name="Kyrpides N.C."/>
        </authorList>
    </citation>
    <scope>NUCLEOTIDE SEQUENCE [LARGE SCALE GENOMIC DNA]</scope>
    <source>
        <strain evidence="1 2">CGMCC 1.10821</strain>
    </source>
</reference>
<organism evidence="1 2">
    <name type="scientific">Luteimonas cucumeris</name>
    <dbReference type="NCBI Taxonomy" id="985012"/>
    <lineage>
        <taxon>Bacteria</taxon>
        <taxon>Pseudomonadati</taxon>
        <taxon>Pseudomonadota</taxon>
        <taxon>Gammaproteobacteria</taxon>
        <taxon>Lysobacterales</taxon>
        <taxon>Lysobacteraceae</taxon>
        <taxon>Luteimonas</taxon>
    </lineage>
</organism>
<comment type="caution">
    <text evidence="1">The sequence shown here is derived from an EMBL/GenBank/DDBJ whole genome shotgun (WGS) entry which is preliminary data.</text>
</comment>
<dbReference type="EMBL" id="VLKN01000002">
    <property type="protein sequence ID" value="TWI04811.1"/>
    <property type="molecule type" value="Genomic_DNA"/>
</dbReference>